<evidence type="ECO:0000313" key="6">
    <source>
        <dbReference type="Proteomes" id="UP000310066"/>
    </source>
</evidence>
<reference evidence="5 6" key="1">
    <citation type="submission" date="2017-03" db="EMBL/GenBank/DDBJ databases">
        <title>Genomes of endolithic fungi from Antarctica.</title>
        <authorList>
            <person name="Coleine C."/>
            <person name="Masonjones S."/>
            <person name="Stajich J.E."/>
        </authorList>
    </citation>
    <scope>NUCLEOTIDE SEQUENCE [LARGE SCALE GENOMIC DNA]</scope>
    <source>
        <strain evidence="5 6">CCFEE 5311</strain>
    </source>
</reference>
<dbReference type="Proteomes" id="UP000310066">
    <property type="component" value="Unassembled WGS sequence"/>
</dbReference>
<evidence type="ECO:0000256" key="2">
    <source>
        <dbReference type="SAM" id="MobiDB-lite"/>
    </source>
</evidence>
<dbReference type="Proteomes" id="UP001168146">
    <property type="component" value="Unassembled WGS sequence"/>
</dbReference>
<feature type="region of interest" description="Disordered" evidence="2">
    <location>
        <begin position="44"/>
        <end position="130"/>
    </location>
</feature>
<keyword evidence="1" id="KW-0175">Coiled coil</keyword>
<reference evidence="3" key="2">
    <citation type="submission" date="2021-12" db="EMBL/GenBank/DDBJ databases">
        <title>Black yeast isolated from Biological Soil Crust.</title>
        <authorList>
            <person name="Kurbessoian T."/>
        </authorList>
    </citation>
    <scope>NUCLEOTIDE SEQUENCE</scope>
    <source>
        <strain evidence="3">CCFEE 5208</strain>
    </source>
</reference>
<protein>
    <submittedName>
        <fullName evidence="5">Uncharacterized protein</fullName>
    </submittedName>
</protein>
<reference evidence="4" key="3">
    <citation type="submission" date="2023-06" db="EMBL/GenBank/DDBJ databases">
        <title>Black Yeasts Isolated from many extreme environments.</title>
        <authorList>
            <person name="Coleine C."/>
            <person name="Stajich J.E."/>
            <person name="Selbmann L."/>
        </authorList>
    </citation>
    <scope>NUCLEOTIDE SEQUENCE</scope>
    <source>
        <strain evidence="4">CCFEE 5200</strain>
    </source>
</reference>
<dbReference type="EMBL" id="NAJP01000034">
    <property type="protein sequence ID" value="TKA40295.1"/>
    <property type="molecule type" value="Genomic_DNA"/>
</dbReference>
<evidence type="ECO:0000313" key="5">
    <source>
        <dbReference type="EMBL" id="TKA40295.1"/>
    </source>
</evidence>
<gene>
    <name evidence="5" type="ORF">B0A54_10901</name>
    <name evidence="3" type="ORF">LTR82_008582</name>
    <name evidence="4" type="ORF">LTR91_007090</name>
</gene>
<sequence length="130" mass="13660">MAALVIVASLALADKLEKKKQARKDRKAAASELRVAELRAEMGVKEGDTGMTGTGAGANAGTGIATGSEKRRDSGGEWWESDSEEAGARVLAQQEGARVEEVRAPPPPLEYEEKAAGGAGGKRSRLLRAW</sequence>
<dbReference type="Proteomes" id="UP001175353">
    <property type="component" value="Unassembled WGS sequence"/>
</dbReference>
<proteinExistence type="predicted"/>
<feature type="coiled-coil region" evidence="1">
    <location>
        <begin position="12"/>
        <end position="39"/>
    </location>
</feature>
<evidence type="ECO:0000313" key="3">
    <source>
        <dbReference type="EMBL" id="KAK0320467.1"/>
    </source>
</evidence>
<comment type="caution">
    <text evidence="5">The sequence shown here is derived from an EMBL/GenBank/DDBJ whole genome shotgun (WGS) entry which is preliminary data.</text>
</comment>
<dbReference type="AlphaFoldDB" id="A0A4U0UYF7"/>
<organism evidence="5 6">
    <name type="scientific">Friedmanniomyces endolithicus</name>
    <dbReference type="NCBI Taxonomy" id="329885"/>
    <lineage>
        <taxon>Eukaryota</taxon>
        <taxon>Fungi</taxon>
        <taxon>Dikarya</taxon>
        <taxon>Ascomycota</taxon>
        <taxon>Pezizomycotina</taxon>
        <taxon>Dothideomycetes</taxon>
        <taxon>Dothideomycetidae</taxon>
        <taxon>Mycosphaerellales</taxon>
        <taxon>Teratosphaeriaceae</taxon>
        <taxon>Friedmanniomyces</taxon>
    </lineage>
</organism>
<keyword evidence="7" id="KW-1185">Reference proteome</keyword>
<evidence type="ECO:0000313" key="4">
    <source>
        <dbReference type="EMBL" id="KAK0996117.1"/>
    </source>
</evidence>
<name>A0A4U0UYF7_9PEZI</name>
<evidence type="ECO:0000313" key="7">
    <source>
        <dbReference type="Proteomes" id="UP001175353"/>
    </source>
</evidence>
<dbReference type="EMBL" id="JAUJLE010000050">
    <property type="protein sequence ID" value="KAK0996117.1"/>
    <property type="molecule type" value="Genomic_DNA"/>
</dbReference>
<evidence type="ECO:0000256" key="1">
    <source>
        <dbReference type="SAM" id="Coils"/>
    </source>
</evidence>
<accession>A0A4U0UYF7</accession>
<dbReference type="EMBL" id="JASUXU010000025">
    <property type="protein sequence ID" value="KAK0320467.1"/>
    <property type="molecule type" value="Genomic_DNA"/>
</dbReference>
<feature type="compositionally biased region" description="Gly residues" evidence="2">
    <location>
        <begin position="50"/>
        <end position="60"/>
    </location>
</feature>